<dbReference type="PROSITE" id="PS50110">
    <property type="entry name" value="RESPONSE_REGULATORY"/>
    <property type="match status" value="1"/>
</dbReference>
<evidence type="ECO:0000256" key="5">
    <source>
        <dbReference type="ARBA" id="ARBA00022741"/>
    </source>
</evidence>
<evidence type="ECO:0000259" key="11">
    <source>
        <dbReference type="PROSITE" id="PS50110"/>
    </source>
</evidence>
<accession>A0A1Y3LMN3</accession>
<dbReference type="Pfam" id="PF01627">
    <property type="entry name" value="Hpt"/>
    <property type="match status" value="1"/>
</dbReference>
<evidence type="ECO:0000256" key="8">
    <source>
        <dbReference type="ARBA" id="ARBA00023012"/>
    </source>
</evidence>
<dbReference type="GO" id="GO:0000160">
    <property type="term" value="P:phosphorelay signal transduction system"/>
    <property type="evidence" value="ECO:0007669"/>
    <property type="project" value="UniProtKB-KW"/>
</dbReference>
<dbReference type="InterPro" id="IPR036641">
    <property type="entry name" value="HPT_dom_sf"/>
</dbReference>
<keyword evidence="7" id="KW-1133">Transmembrane helix</keyword>
<evidence type="ECO:0000256" key="7">
    <source>
        <dbReference type="ARBA" id="ARBA00022989"/>
    </source>
</evidence>
<evidence type="ECO:0000256" key="3">
    <source>
        <dbReference type="ARBA" id="ARBA00022553"/>
    </source>
</evidence>
<feature type="modified residue" description="4-aspartylphosphate" evidence="10">
    <location>
        <position position="53"/>
    </location>
</feature>
<dbReference type="SMART" id="SM00448">
    <property type="entry name" value="REC"/>
    <property type="match status" value="1"/>
</dbReference>
<dbReference type="EMBL" id="NFSB01000056">
    <property type="protein sequence ID" value="OUM37450.1"/>
    <property type="molecule type" value="Genomic_DNA"/>
</dbReference>
<evidence type="ECO:0000256" key="2">
    <source>
        <dbReference type="ARBA" id="ARBA00022475"/>
    </source>
</evidence>
<comment type="caution">
    <text evidence="12">The sequence shown here is derived from an EMBL/GenBank/DDBJ whole genome shotgun (WGS) entry which is preliminary data.</text>
</comment>
<evidence type="ECO:0000313" key="13">
    <source>
        <dbReference type="Proteomes" id="UP000196082"/>
    </source>
</evidence>
<dbReference type="PANTHER" id="PTHR45339:SF1">
    <property type="entry name" value="HYBRID SIGNAL TRANSDUCTION HISTIDINE KINASE J"/>
    <property type="match status" value="1"/>
</dbReference>
<evidence type="ECO:0000256" key="6">
    <source>
        <dbReference type="ARBA" id="ARBA00022840"/>
    </source>
</evidence>
<keyword evidence="5" id="KW-0547">Nucleotide-binding</keyword>
<dbReference type="GO" id="GO:0004672">
    <property type="term" value="F:protein kinase activity"/>
    <property type="evidence" value="ECO:0007669"/>
    <property type="project" value="UniProtKB-ARBA"/>
</dbReference>
<dbReference type="Gene3D" id="3.40.50.2300">
    <property type="match status" value="1"/>
</dbReference>
<dbReference type="Pfam" id="PF00072">
    <property type="entry name" value="Response_reg"/>
    <property type="match status" value="1"/>
</dbReference>
<keyword evidence="2" id="KW-1003">Cell membrane</keyword>
<dbReference type="CDD" id="cd17546">
    <property type="entry name" value="REC_hyHK_CKI1_RcsC-like"/>
    <property type="match status" value="1"/>
</dbReference>
<keyword evidence="4" id="KW-0812">Transmembrane</keyword>
<evidence type="ECO:0000313" key="12">
    <source>
        <dbReference type="EMBL" id="OUM37450.1"/>
    </source>
</evidence>
<dbReference type="Gene3D" id="1.20.120.160">
    <property type="entry name" value="HPT domain"/>
    <property type="match status" value="1"/>
</dbReference>
<dbReference type="Proteomes" id="UP000196082">
    <property type="component" value="Unassembled WGS sequence"/>
</dbReference>
<name>A0A1Y3LMN3_PSEPU</name>
<dbReference type="InterPro" id="IPR001789">
    <property type="entry name" value="Sig_transdc_resp-reg_receiver"/>
</dbReference>
<dbReference type="GO" id="GO:0005524">
    <property type="term" value="F:ATP binding"/>
    <property type="evidence" value="ECO:0007669"/>
    <property type="project" value="UniProtKB-KW"/>
</dbReference>
<comment type="subcellular location">
    <subcellularLocation>
        <location evidence="1">Cell membrane</location>
        <topology evidence="1">Multi-pass membrane protein</topology>
    </subcellularLocation>
</comment>
<evidence type="ECO:0000256" key="9">
    <source>
        <dbReference type="ARBA" id="ARBA00023136"/>
    </source>
</evidence>
<keyword evidence="9" id="KW-0472">Membrane</keyword>
<dbReference type="AlphaFoldDB" id="A0A1Y3LMN3"/>
<evidence type="ECO:0000256" key="4">
    <source>
        <dbReference type="ARBA" id="ARBA00022692"/>
    </source>
</evidence>
<dbReference type="InterPro" id="IPR011006">
    <property type="entry name" value="CheY-like_superfamily"/>
</dbReference>
<keyword evidence="8" id="KW-0902">Two-component regulatory system</keyword>
<proteinExistence type="predicted"/>
<dbReference type="RefSeq" id="WP_086974774.1">
    <property type="nucleotide sequence ID" value="NZ_NFSB01000056.1"/>
</dbReference>
<dbReference type="InterPro" id="IPR008207">
    <property type="entry name" value="Sig_transdc_His_kin_Hpt_dom"/>
</dbReference>
<organism evidence="12 13">
    <name type="scientific">Pseudomonas putida</name>
    <name type="common">Arthrobacter siderocapsulatus</name>
    <dbReference type="NCBI Taxonomy" id="303"/>
    <lineage>
        <taxon>Bacteria</taxon>
        <taxon>Pseudomonadati</taxon>
        <taxon>Pseudomonadota</taxon>
        <taxon>Gammaproteobacteria</taxon>
        <taxon>Pseudomonadales</taxon>
        <taxon>Pseudomonadaceae</taxon>
        <taxon>Pseudomonas</taxon>
    </lineage>
</organism>
<evidence type="ECO:0000256" key="1">
    <source>
        <dbReference type="ARBA" id="ARBA00004651"/>
    </source>
</evidence>
<keyword evidence="3 10" id="KW-0597">Phosphoprotein</keyword>
<reference evidence="12 13" key="1">
    <citation type="submission" date="2017-05" db="EMBL/GenBank/DDBJ databases">
        <title>Whole genome sequence of Pseudomonas putida isolate 1312 commercialized as a biostimulant.</title>
        <authorList>
            <person name="Crovadore J."/>
            <person name="Blanc P."/>
            <person name="Chablais R."/>
            <person name="Cochard B."/>
            <person name="Grizard D."/>
            <person name="Lefort F."/>
        </authorList>
    </citation>
    <scope>NUCLEOTIDE SEQUENCE [LARGE SCALE GENOMIC DNA]</scope>
    <source>
        <strain evidence="12 13">1312</strain>
    </source>
</reference>
<sequence>MSLRVLVVDDALVNRLLLSQQLDHLGHQAQLAEDGAQALRLWLGGRFDGVITDCNMPRLDGYALARAIREHERRSGRPQCRVVGMSATVTPAVWAHGRAAGMDDCLLKPLSLKRLVQTLAQISPAVLDLEHVQRLVGYDEAALQALLDELRTSNFRDLQQLSRLQGNVEALGVLAHRIKGAARIARAKEVVYRCERLERRCSDKTLAPEHLKKDVEALRQAMLYLDRQLASHAGWSNHAE</sequence>
<dbReference type="PANTHER" id="PTHR45339">
    <property type="entry name" value="HYBRID SIGNAL TRANSDUCTION HISTIDINE KINASE J"/>
    <property type="match status" value="1"/>
</dbReference>
<dbReference type="SUPFAM" id="SSF47226">
    <property type="entry name" value="Histidine-containing phosphotransfer domain, HPT domain"/>
    <property type="match status" value="1"/>
</dbReference>
<dbReference type="SUPFAM" id="SSF52172">
    <property type="entry name" value="CheY-like"/>
    <property type="match status" value="1"/>
</dbReference>
<gene>
    <name evidence="12" type="ORF">B8W72_04645</name>
</gene>
<protein>
    <submittedName>
        <fullName evidence="12">Response regulator</fullName>
    </submittedName>
</protein>
<evidence type="ECO:0000256" key="10">
    <source>
        <dbReference type="PROSITE-ProRule" id="PRU00169"/>
    </source>
</evidence>
<keyword evidence="6" id="KW-0067">ATP-binding</keyword>
<dbReference type="GO" id="GO:0005886">
    <property type="term" value="C:plasma membrane"/>
    <property type="evidence" value="ECO:0007669"/>
    <property type="project" value="UniProtKB-SubCell"/>
</dbReference>
<feature type="domain" description="Response regulatory" evidence="11">
    <location>
        <begin position="4"/>
        <end position="123"/>
    </location>
</feature>